<keyword evidence="16" id="KW-1185">Reference proteome</keyword>
<keyword evidence="8" id="KW-0735">Signal-anchor</keyword>
<proteinExistence type="predicted"/>
<evidence type="ECO:0000256" key="9">
    <source>
        <dbReference type="ARBA" id="ARBA00022989"/>
    </source>
</evidence>
<evidence type="ECO:0000256" key="5">
    <source>
        <dbReference type="ARBA" id="ARBA00022692"/>
    </source>
</evidence>
<evidence type="ECO:0000256" key="11">
    <source>
        <dbReference type="ARBA" id="ARBA00023136"/>
    </source>
</evidence>
<keyword evidence="10" id="KW-0333">Golgi apparatus</keyword>
<evidence type="ECO:0000256" key="6">
    <source>
        <dbReference type="ARBA" id="ARBA00022723"/>
    </source>
</evidence>
<dbReference type="RefSeq" id="WP_115269185.1">
    <property type="nucleotide sequence ID" value="NZ_UGGU01000003.1"/>
</dbReference>
<dbReference type="EMBL" id="UGGU01000003">
    <property type="protein sequence ID" value="STO31145.1"/>
    <property type="molecule type" value="Genomic_DNA"/>
</dbReference>
<dbReference type="GO" id="GO:0015012">
    <property type="term" value="P:heparan sulfate proteoglycan biosynthetic process"/>
    <property type="evidence" value="ECO:0007669"/>
    <property type="project" value="TreeGrafter"/>
</dbReference>
<reference evidence="15 16" key="1">
    <citation type="submission" date="2018-06" db="EMBL/GenBank/DDBJ databases">
        <authorList>
            <consortium name="Pathogen Informatics"/>
            <person name="Doyle S."/>
        </authorList>
    </citation>
    <scope>NUCLEOTIDE SEQUENCE [LARGE SCALE GENOMIC DNA]</scope>
    <source>
        <strain evidence="15 16">NCTC10723</strain>
    </source>
</reference>
<evidence type="ECO:0000256" key="10">
    <source>
        <dbReference type="ARBA" id="ARBA00023034"/>
    </source>
</evidence>
<dbReference type="GO" id="GO:0046872">
    <property type="term" value="F:metal ion binding"/>
    <property type="evidence" value="ECO:0007669"/>
    <property type="project" value="UniProtKB-KW"/>
</dbReference>
<accession>A0A377GW24</accession>
<keyword evidence="3" id="KW-0328">Glycosyltransferase</keyword>
<dbReference type="OrthoDB" id="7943907at2"/>
<keyword evidence="6" id="KW-0479">Metal-binding</keyword>
<dbReference type="GO" id="GO:0030158">
    <property type="term" value="F:protein xylosyltransferase activity"/>
    <property type="evidence" value="ECO:0007669"/>
    <property type="project" value="InterPro"/>
</dbReference>
<dbReference type="GO" id="GO:0050650">
    <property type="term" value="P:chondroitin sulfate proteoglycan biosynthetic process"/>
    <property type="evidence" value="ECO:0007669"/>
    <property type="project" value="TreeGrafter"/>
</dbReference>
<evidence type="ECO:0000256" key="7">
    <source>
        <dbReference type="ARBA" id="ARBA00022824"/>
    </source>
</evidence>
<evidence type="ECO:0000256" key="8">
    <source>
        <dbReference type="ARBA" id="ARBA00022968"/>
    </source>
</evidence>
<evidence type="ECO:0000313" key="16">
    <source>
        <dbReference type="Proteomes" id="UP000255328"/>
    </source>
</evidence>
<evidence type="ECO:0000256" key="13">
    <source>
        <dbReference type="ARBA" id="ARBA00023180"/>
    </source>
</evidence>
<keyword evidence="5" id="KW-0812">Transmembrane</keyword>
<dbReference type="InterPro" id="IPR003406">
    <property type="entry name" value="Glyco_trans_14"/>
</dbReference>
<keyword evidence="9" id="KW-1133">Transmembrane helix</keyword>
<evidence type="ECO:0000256" key="2">
    <source>
        <dbReference type="ARBA" id="ARBA00004648"/>
    </source>
</evidence>
<keyword evidence="13" id="KW-0325">Glycoprotein</keyword>
<dbReference type="PANTHER" id="PTHR46025">
    <property type="entry name" value="XYLOSYLTRANSFERASE OXT"/>
    <property type="match status" value="1"/>
</dbReference>
<keyword evidence="7" id="KW-0256">Endoplasmic reticulum</keyword>
<organism evidence="15 16">
    <name type="scientific">Fusobacterium necrogenes</name>
    <dbReference type="NCBI Taxonomy" id="858"/>
    <lineage>
        <taxon>Bacteria</taxon>
        <taxon>Fusobacteriati</taxon>
        <taxon>Fusobacteriota</taxon>
        <taxon>Fusobacteriia</taxon>
        <taxon>Fusobacteriales</taxon>
        <taxon>Fusobacteriaceae</taxon>
        <taxon>Fusobacterium</taxon>
    </lineage>
</organism>
<evidence type="ECO:0000313" key="15">
    <source>
        <dbReference type="EMBL" id="STO31145.1"/>
    </source>
</evidence>
<keyword evidence="11" id="KW-0472">Membrane</keyword>
<dbReference type="GO" id="GO:0016020">
    <property type="term" value="C:membrane"/>
    <property type="evidence" value="ECO:0007669"/>
    <property type="project" value="InterPro"/>
</dbReference>
<dbReference type="InterPro" id="IPR043538">
    <property type="entry name" value="XYLT"/>
</dbReference>
<dbReference type="Pfam" id="PF02485">
    <property type="entry name" value="Branch"/>
    <property type="match status" value="1"/>
</dbReference>
<evidence type="ECO:0000256" key="1">
    <source>
        <dbReference type="ARBA" id="ARBA00004323"/>
    </source>
</evidence>
<comment type="subcellular location">
    <subcellularLocation>
        <location evidence="2">Endoplasmic reticulum membrane</location>
        <topology evidence="2">Single-pass type II membrane protein</topology>
    </subcellularLocation>
    <subcellularLocation>
        <location evidence="1">Golgi apparatus membrane</location>
        <topology evidence="1">Single-pass type II membrane protein</topology>
    </subcellularLocation>
</comment>
<gene>
    <name evidence="15" type="ORF">NCTC10723_00585</name>
</gene>
<evidence type="ECO:0000256" key="4">
    <source>
        <dbReference type="ARBA" id="ARBA00022679"/>
    </source>
</evidence>
<evidence type="ECO:0000256" key="12">
    <source>
        <dbReference type="ARBA" id="ARBA00023157"/>
    </source>
</evidence>
<protein>
    <recommendedName>
        <fullName evidence="14">Peptide O-xylosyltransferase</fullName>
    </recommendedName>
</protein>
<keyword evidence="4" id="KW-0808">Transferase</keyword>
<evidence type="ECO:0000256" key="3">
    <source>
        <dbReference type="ARBA" id="ARBA00022676"/>
    </source>
</evidence>
<keyword evidence="12" id="KW-1015">Disulfide bond</keyword>
<name>A0A377GW24_9FUSO</name>
<evidence type="ECO:0000256" key="14">
    <source>
        <dbReference type="ARBA" id="ARBA00042865"/>
    </source>
</evidence>
<dbReference type="Proteomes" id="UP000255328">
    <property type="component" value="Unassembled WGS sequence"/>
</dbReference>
<dbReference type="AlphaFoldDB" id="A0A377GW24"/>
<dbReference type="PANTHER" id="PTHR46025:SF3">
    <property type="entry name" value="XYLOSYLTRANSFERASE OXT"/>
    <property type="match status" value="1"/>
</dbReference>
<sequence length="296" mass="35822">MKHAFMIMAHNNYNQLTKLLYLLDHPDVEIFLHIDKKSEEYTPPKLIYSKINLLERMKINWGGYSQINCELKLLKLALKNNKLKYFHLITGQDLILKRIDKVLDFFKKYQEKNFIHFDREIKSLDRYKRIRYYRPFQDIVSKRTFLGKIIISIFQERIFCLLQKIFGIDRNKKYKNVQFKSGSAYFSITREFAEYIVKNEKDIEKCFAYTICGDEMFVQTLVYNSKFKETLFNDKYNDKCSANQRYIDWNTGTPYIWRKSDVDDLFESNYLFARKFDEKVDSEIIDEIIARIRNDI</sequence>